<dbReference type="RefSeq" id="WP_091673385.1">
    <property type="nucleotide sequence ID" value="NZ_FOKG01000007.1"/>
</dbReference>
<evidence type="ECO:0000313" key="2">
    <source>
        <dbReference type="EMBL" id="SFB26064.1"/>
    </source>
</evidence>
<dbReference type="Proteomes" id="UP000243799">
    <property type="component" value="Unassembled WGS sequence"/>
</dbReference>
<accession>A0A1I0ZK96</accession>
<dbReference type="SUPFAM" id="SSF53335">
    <property type="entry name" value="S-adenosyl-L-methionine-dependent methyltransferases"/>
    <property type="match status" value="1"/>
</dbReference>
<protein>
    <submittedName>
        <fullName evidence="2">N-dimethyltransferase</fullName>
    </submittedName>
</protein>
<dbReference type="CDD" id="cd02440">
    <property type="entry name" value="AdoMet_MTases"/>
    <property type="match status" value="1"/>
</dbReference>
<sequence>MEYGQDHAELYDLVFRSRGKDFEAETEKHARLIRSRFPAAKSLLDIACGTGAHLATFAKLFDHVEGLELTPTMREVAAKRLPQSVVHAGNMLDFDLGRTFDAVTCLGNAIGEVRSADEVAATISRMAAHLVRGGVVVVEPWWFPEQFIDGYIGSHLARENGRVITRLSHSTRQGDRSRIEIQAIVADAAGIRGFSDVLSVGLFSREQYETAFQKAGCTVEFVSGLRLGDGRPTSPGIFVGTRM</sequence>
<dbReference type="InterPro" id="IPR041698">
    <property type="entry name" value="Methyltransf_25"/>
</dbReference>
<dbReference type="GO" id="GO:0008168">
    <property type="term" value="F:methyltransferase activity"/>
    <property type="evidence" value="ECO:0007669"/>
    <property type="project" value="UniProtKB-KW"/>
</dbReference>
<dbReference type="AlphaFoldDB" id="A0A1I0ZK96"/>
<dbReference type="Gene3D" id="3.40.50.150">
    <property type="entry name" value="Vaccinia Virus protein VP39"/>
    <property type="match status" value="1"/>
</dbReference>
<feature type="domain" description="Methyltransferase" evidence="1">
    <location>
        <begin position="44"/>
        <end position="134"/>
    </location>
</feature>
<keyword evidence="2" id="KW-0808">Transferase</keyword>
<proteinExistence type="predicted"/>
<keyword evidence="3" id="KW-1185">Reference proteome</keyword>
<reference evidence="3" key="1">
    <citation type="submission" date="2016-10" db="EMBL/GenBank/DDBJ databases">
        <authorList>
            <person name="Varghese N."/>
            <person name="Submissions S."/>
        </authorList>
    </citation>
    <scope>NUCLEOTIDE SEQUENCE [LARGE SCALE GENOMIC DNA]</scope>
    <source>
        <strain evidence="3">CGMCC 4.3568</strain>
    </source>
</reference>
<dbReference type="EMBL" id="FOKG01000007">
    <property type="protein sequence ID" value="SFB26064.1"/>
    <property type="molecule type" value="Genomic_DNA"/>
</dbReference>
<name>A0A1I0ZK96_9PSEU</name>
<dbReference type="GO" id="GO:0032259">
    <property type="term" value="P:methylation"/>
    <property type="evidence" value="ECO:0007669"/>
    <property type="project" value="UniProtKB-KW"/>
</dbReference>
<dbReference type="OrthoDB" id="189743at2"/>
<dbReference type="Pfam" id="PF13649">
    <property type="entry name" value="Methyltransf_25"/>
    <property type="match status" value="1"/>
</dbReference>
<dbReference type="STRING" id="490629.SAMN05216266_10772"/>
<gene>
    <name evidence="2" type="ORF">SAMN05216266_10772</name>
</gene>
<dbReference type="InterPro" id="IPR029063">
    <property type="entry name" value="SAM-dependent_MTases_sf"/>
</dbReference>
<organism evidence="2 3">
    <name type="scientific">Amycolatopsis marina</name>
    <dbReference type="NCBI Taxonomy" id="490629"/>
    <lineage>
        <taxon>Bacteria</taxon>
        <taxon>Bacillati</taxon>
        <taxon>Actinomycetota</taxon>
        <taxon>Actinomycetes</taxon>
        <taxon>Pseudonocardiales</taxon>
        <taxon>Pseudonocardiaceae</taxon>
        <taxon>Amycolatopsis</taxon>
    </lineage>
</organism>
<keyword evidence="2" id="KW-0489">Methyltransferase</keyword>
<evidence type="ECO:0000259" key="1">
    <source>
        <dbReference type="Pfam" id="PF13649"/>
    </source>
</evidence>
<dbReference type="Gene3D" id="2.20.130.10">
    <property type="entry name" value="CAC2371-like domains"/>
    <property type="match status" value="1"/>
</dbReference>
<evidence type="ECO:0000313" key="3">
    <source>
        <dbReference type="Proteomes" id="UP000243799"/>
    </source>
</evidence>